<dbReference type="InterPro" id="IPR036961">
    <property type="entry name" value="Kinesin_motor_dom_sf"/>
</dbReference>
<dbReference type="PROSITE" id="PS50067">
    <property type="entry name" value="KINESIN_MOTOR_2"/>
    <property type="match status" value="1"/>
</dbReference>
<dbReference type="InterPro" id="IPR019821">
    <property type="entry name" value="Kinesin_motor_CS"/>
</dbReference>
<organism evidence="8 9">
    <name type="scientific">Westerdykella ornata</name>
    <dbReference type="NCBI Taxonomy" id="318751"/>
    <lineage>
        <taxon>Eukaryota</taxon>
        <taxon>Fungi</taxon>
        <taxon>Dikarya</taxon>
        <taxon>Ascomycota</taxon>
        <taxon>Pezizomycotina</taxon>
        <taxon>Dothideomycetes</taxon>
        <taxon>Pleosporomycetidae</taxon>
        <taxon>Pleosporales</taxon>
        <taxon>Sporormiaceae</taxon>
        <taxon>Westerdykella</taxon>
    </lineage>
</organism>
<dbReference type="InterPro" id="IPR027417">
    <property type="entry name" value="P-loop_NTPase"/>
</dbReference>
<evidence type="ECO:0000313" key="8">
    <source>
        <dbReference type="EMBL" id="KAF2281144.1"/>
    </source>
</evidence>
<keyword evidence="1 3" id="KW-0547">Nucleotide-binding</keyword>
<comment type="similarity">
    <text evidence="3 4">Belongs to the TRAFAC class myosin-kinesin ATPase superfamily. Kinesin family.</text>
</comment>
<keyword evidence="5" id="KW-0175">Coiled coil</keyword>
<keyword evidence="3 4" id="KW-0505">Motor protein</keyword>
<evidence type="ECO:0000313" key="9">
    <source>
        <dbReference type="Proteomes" id="UP000800097"/>
    </source>
</evidence>
<dbReference type="PRINTS" id="PR00380">
    <property type="entry name" value="KINESINHEAVY"/>
</dbReference>
<dbReference type="GO" id="GO:0007018">
    <property type="term" value="P:microtubule-based movement"/>
    <property type="evidence" value="ECO:0007669"/>
    <property type="project" value="InterPro"/>
</dbReference>
<name>A0A6A6JY54_WESOR</name>
<dbReference type="Proteomes" id="UP000800097">
    <property type="component" value="Unassembled WGS sequence"/>
</dbReference>
<evidence type="ECO:0000256" key="4">
    <source>
        <dbReference type="RuleBase" id="RU000394"/>
    </source>
</evidence>
<dbReference type="Pfam" id="PF00225">
    <property type="entry name" value="Kinesin"/>
    <property type="match status" value="1"/>
</dbReference>
<keyword evidence="2 3" id="KW-0067">ATP-binding</keyword>
<gene>
    <name evidence="8" type="ORF">EI97DRAFT_429207</name>
</gene>
<evidence type="ECO:0000256" key="1">
    <source>
        <dbReference type="ARBA" id="ARBA00022741"/>
    </source>
</evidence>
<evidence type="ECO:0000256" key="5">
    <source>
        <dbReference type="SAM" id="Coils"/>
    </source>
</evidence>
<feature type="compositionally biased region" description="Acidic residues" evidence="6">
    <location>
        <begin position="541"/>
        <end position="565"/>
    </location>
</feature>
<dbReference type="PROSITE" id="PS00411">
    <property type="entry name" value="KINESIN_MOTOR_1"/>
    <property type="match status" value="1"/>
</dbReference>
<dbReference type="GO" id="GO:0005524">
    <property type="term" value="F:ATP binding"/>
    <property type="evidence" value="ECO:0007669"/>
    <property type="project" value="UniProtKB-UniRule"/>
</dbReference>
<dbReference type="EMBL" id="ML986484">
    <property type="protein sequence ID" value="KAF2281144.1"/>
    <property type="molecule type" value="Genomic_DNA"/>
</dbReference>
<dbReference type="CDD" id="cd01365">
    <property type="entry name" value="KISc_KIF1A_KIF1B"/>
    <property type="match status" value="1"/>
</dbReference>
<dbReference type="GeneID" id="54550566"/>
<dbReference type="GO" id="GO:0005874">
    <property type="term" value="C:microtubule"/>
    <property type="evidence" value="ECO:0007669"/>
    <property type="project" value="UniProtKB-KW"/>
</dbReference>
<keyword evidence="4" id="KW-0493">Microtubule</keyword>
<dbReference type="RefSeq" id="XP_033658681.1">
    <property type="nucleotide sequence ID" value="XM_033797391.1"/>
</dbReference>
<dbReference type="SMART" id="SM00129">
    <property type="entry name" value="KISc"/>
    <property type="match status" value="1"/>
</dbReference>
<feature type="coiled-coil region" evidence="5">
    <location>
        <begin position="412"/>
        <end position="460"/>
    </location>
</feature>
<dbReference type="PANTHER" id="PTHR47117">
    <property type="entry name" value="STAR-RELATED LIPID TRANSFER PROTEIN 9"/>
    <property type="match status" value="1"/>
</dbReference>
<dbReference type="OrthoDB" id="3176171at2759"/>
<dbReference type="GO" id="GO:0003777">
    <property type="term" value="F:microtubule motor activity"/>
    <property type="evidence" value="ECO:0007669"/>
    <property type="project" value="InterPro"/>
</dbReference>
<proteinExistence type="inferred from homology"/>
<accession>A0A6A6JY54</accession>
<dbReference type="SUPFAM" id="SSF52540">
    <property type="entry name" value="P-loop containing nucleoside triphosphate hydrolases"/>
    <property type="match status" value="1"/>
</dbReference>
<dbReference type="FunFam" id="3.40.850.10:FF:000050">
    <property type="entry name" value="Kinesin-like protein"/>
    <property type="match status" value="1"/>
</dbReference>
<evidence type="ECO:0000256" key="6">
    <source>
        <dbReference type="SAM" id="MobiDB-lite"/>
    </source>
</evidence>
<feature type="domain" description="Kinesin motor" evidence="7">
    <location>
        <begin position="39"/>
        <end position="392"/>
    </location>
</feature>
<feature type="binding site" evidence="3">
    <location>
        <begin position="140"/>
        <end position="147"/>
    </location>
    <ligand>
        <name>ATP</name>
        <dbReference type="ChEBI" id="CHEBI:30616"/>
    </ligand>
</feature>
<evidence type="ECO:0000259" key="7">
    <source>
        <dbReference type="PROSITE" id="PS50067"/>
    </source>
</evidence>
<keyword evidence="9" id="KW-1185">Reference proteome</keyword>
<feature type="region of interest" description="Disordered" evidence="6">
    <location>
        <begin position="528"/>
        <end position="565"/>
    </location>
</feature>
<dbReference type="GO" id="GO:0008017">
    <property type="term" value="F:microtubule binding"/>
    <property type="evidence" value="ECO:0007669"/>
    <property type="project" value="InterPro"/>
</dbReference>
<evidence type="ECO:0000256" key="3">
    <source>
        <dbReference type="PROSITE-ProRule" id="PRU00283"/>
    </source>
</evidence>
<dbReference type="AlphaFoldDB" id="A0A6A6JY54"/>
<dbReference type="Gene3D" id="3.40.850.10">
    <property type="entry name" value="Kinesin motor domain"/>
    <property type="match status" value="1"/>
</dbReference>
<evidence type="ECO:0000256" key="2">
    <source>
        <dbReference type="ARBA" id="ARBA00022840"/>
    </source>
</evidence>
<dbReference type="InterPro" id="IPR001752">
    <property type="entry name" value="Kinesin_motor_dom"/>
</dbReference>
<protein>
    <recommendedName>
        <fullName evidence="4">Kinesin-like protein</fullName>
    </recommendedName>
</protein>
<sequence>MDPRLYASLHNTSASAPSLRASEPLPMMAPSAGVDDPGNVKVVVRCRAFLKRERDKGAQCLIRMDPATQKTILLAPTDDDDNSNTRRVLEDKEFTFDKSFWSHDEADPHYAHQEDVYRSFAEEFLDHNFEGYHTCIFAYGQTGSGKSYTMMGTPDQPGLIPRTCVELFERIHQDPQPNTNYHVHVSYFEVYNEHVRDLLQPRTNPPVYLKIRESQTEGVYVQGLTEAEVKSYADVERLMKLGDQSRTVASTKMNDTSSRSHAVFTIRLKQIQHSLLSDQTIERTARMRLVDLAGSERAKSTEATGQRLKEGGQINKSLTTLGRVIAALADPRRHGKGRRPRDIVPYRDSVLTWLLKDSLGGNSKTAMVACIAPSDYEETLSTLRYADQAKRIRTRASVNQDCMSSAQRDAQIREMAEQIRSLQVSVNAASQRKREEANELEEYQRQVAMMQRLMEENRQVSECKIKALTSEVEELRPANAALRGEIEALRRHLALALGELKNPIILPPPQDMTTPDLDQGEFGYLAESGVLGGNENSFPNGEEEDGSDDGSVDSDPDSGYDDGGDEFALELQNEAQEFLKDLGLFRKKVGSDVERFGTRPRDILGELAVN</sequence>
<reference evidence="8" key="1">
    <citation type="journal article" date="2020" name="Stud. Mycol.">
        <title>101 Dothideomycetes genomes: a test case for predicting lifestyles and emergence of pathogens.</title>
        <authorList>
            <person name="Haridas S."/>
            <person name="Albert R."/>
            <person name="Binder M."/>
            <person name="Bloem J."/>
            <person name="Labutti K."/>
            <person name="Salamov A."/>
            <person name="Andreopoulos B."/>
            <person name="Baker S."/>
            <person name="Barry K."/>
            <person name="Bills G."/>
            <person name="Bluhm B."/>
            <person name="Cannon C."/>
            <person name="Castanera R."/>
            <person name="Culley D."/>
            <person name="Daum C."/>
            <person name="Ezra D."/>
            <person name="Gonzalez J."/>
            <person name="Henrissat B."/>
            <person name="Kuo A."/>
            <person name="Liang C."/>
            <person name="Lipzen A."/>
            <person name="Lutzoni F."/>
            <person name="Magnuson J."/>
            <person name="Mondo S."/>
            <person name="Nolan M."/>
            <person name="Ohm R."/>
            <person name="Pangilinan J."/>
            <person name="Park H.-J."/>
            <person name="Ramirez L."/>
            <person name="Alfaro M."/>
            <person name="Sun H."/>
            <person name="Tritt A."/>
            <person name="Yoshinaga Y."/>
            <person name="Zwiers L.-H."/>
            <person name="Turgeon B."/>
            <person name="Goodwin S."/>
            <person name="Spatafora J."/>
            <person name="Crous P."/>
            <person name="Grigoriev I."/>
        </authorList>
    </citation>
    <scope>NUCLEOTIDE SEQUENCE</scope>
    <source>
        <strain evidence="8">CBS 379.55</strain>
    </source>
</reference>